<dbReference type="AlphaFoldDB" id="A0A9K3D8Q6"/>
<organism evidence="2 3">
    <name type="scientific">Kipferlia bialata</name>
    <dbReference type="NCBI Taxonomy" id="797122"/>
    <lineage>
        <taxon>Eukaryota</taxon>
        <taxon>Metamonada</taxon>
        <taxon>Carpediemonas-like organisms</taxon>
        <taxon>Kipferlia</taxon>
    </lineage>
</organism>
<feature type="non-terminal residue" evidence="2">
    <location>
        <position position="203"/>
    </location>
</feature>
<gene>
    <name evidence="2" type="ORF">KIPB_011901</name>
</gene>
<keyword evidence="3" id="KW-1185">Reference proteome</keyword>
<evidence type="ECO:0000256" key="1">
    <source>
        <dbReference type="SAM" id="MobiDB-lite"/>
    </source>
</evidence>
<reference evidence="2 3" key="1">
    <citation type="journal article" date="2018" name="PLoS ONE">
        <title>The draft genome of Kipferlia bialata reveals reductive genome evolution in fornicate parasites.</title>
        <authorList>
            <person name="Tanifuji G."/>
            <person name="Takabayashi S."/>
            <person name="Kume K."/>
            <person name="Takagi M."/>
            <person name="Nakayama T."/>
            <person name="Kamikawa R."/>
            <person name="Inagaki Y."/>
            <person name="Hashimoto T."/>
        </authorList>
    </citation>
    <scope>NUCLEOTIDE SEQUENCE [LARGE SCALE GENOMIC DNA]</scope>
    <source>
        <strain evidence="2">NY0173</strain>
    </source>
</reference>
<protein>
    <submittedName>
        <fullName evidence="2">Uncharacterized protein</fullName>
    </submittedName>
</protein>
<sequence>MENVANWATFQKKLEKLVEDSNSSSRSGKGADKRPKKKSKAKVVFELGPKASRRPAIPKPPSRAATPVNACFDPIESVFDITSRPSSSVGNHGVLATSQASQILMGIQTDDLDHTSSHNGIPRPVATPVMSQSMDLFDMPVFQQVSDKASAKKGLQNRISKQKRMAETLEDVTSQLHTPSANVLSLPWLGGNNVLSQFQPATQ</sequence>
<accession>A0A9K3D8Q6</accession>
<feature type="region of interest" description="Disordered" evidence="1">
    <location>
        <begin position="17"/>
        <end position="43"/>
    </location>
</feature>
<dbReference type="Proteomes" id="UP000265618">
    <property type="component" value="Unassembled WGS sequence"/>
</dbReference>
<evidence type="ECO:0000313" key="3">
    <source>
        <dbReference type="Proteomes" id="UP000265618"/>
    </source>
</evidence>
<dbReference type="EMBL" id="BDIP01005039">
    <property type="protein sequence ID" value="GIQ89434.1"/>
    <property type="molecule type" value="Genomic_DNA"/>
</dbReference>
<name>A0A9K3D8Q6_9EUKA</name>
<comment type="caution">
    <text evidence="2">The sequence shown here is derived from an EMBL/GenBank/DDBJ whole genome shotgun (WGS) entry which is preliminary data.</text>
</comment>
<evidence type="ECO:0000313" key="2">
    <source>
        <dbReference type="EMBL" id="GIQ89434.1"/>
    </source>
</evidence>
<proteinExistence type="predicted"/>